<feature type="domain" description="CS" evidence="14">
    <location>
        <begin position="87"/>
        <end position="193"/>
    </location>
</feature>
<keyword evidence="9" id="KW-0342">GTP-binding</keyword>
<dbReference type="PANTHER" id="PTHR15440:SF0">
    <property type="entry name" value="PROTEIN XRP2"/>
    <property type="match status" value="1"/>
</dbReference>
<keyword evidence="7" id="KW-0519">Myristate</keyword>
<dbReference type="AlphaFoldDB" id="A0AA84ZV29"/>
<dbReference type="GO" id="GO:0006892">
    <property type="term" value="P:post-Golgi vesicle-mediated transport"/>
    <property type="evidence" value="ECO:0007669"/>
    <property type="project" value="TreeGrafter"/>
</dbReference>
<keyword evidence="10" id="KW-0472">Membrane</keyword>
<dbReference type="Gene3D" id="2.160.20.70">
    <property type="match status" value="1"/>
</dbReference>
<dbReference type="SUPFAM" id="SSF49764">
    <property type="entry name" value="HSP20-like chaperones"/>
    <property type="match status" value="1"/>
</dbReference>
<evidence type="ECO:0000256" key="4">
    <source>
        <dbReference type="ARBA" id="ARBA00015771"/>
    </source>
</evidence>
<comment type="similarity">
    <text evidence="2">Belongs to the PIH1 family.</text>
</comment>
<dbReference type="Proteomes" id="UP000050790">
    <property type="component" value="Unassembled WGS sequence"/>
</dbReference>
<evidence type="ECO:0000256" key="1">
    <source>
        <dbReference type="ARBA" id="ARBA00004342"/>
    </source>
</evidence>
<evidence type="ECO:0000313" key="17">
    <source>
        <dbReference type="WBParaSite" id="SMRG1_50210.1"/>
    </source>
</evidence>
<evidence type="ECO:0000256" key="8">
    <source>
        <dbReference type="ARBA" id="ARBA00022741"/>
    </source>
</evidence>
<keyword evidence="8" id="KW-0547">Nucleotide-binding</keyword>
<evidence type="ECO:0000259" key="14">
    <source>
        <dbReference type="PROSITE" id="PS51203"/>
    </source>
</evidence>
<evidence type="ECO:0000256" key="11">
    <source>
        <dbReference type="ARBA" id="ARBA00023139"/>
    </source>
</evidence>
<dbReference type="InterPro" id="IPR016098">
    <property type="entry name" value="CAP/MinC_C"/>
</dbReference>
<evidence type="ECO:0000313" key="16">
    <source>
        <dbReference type="Proteomes" id="UP000050790"/>
    </source>
</evidence>
<dbReference type="WBParaSite" id="SMRG1_50210.1">
    <property type="protein sequence ID" value="SMRG1_50210.1"/>
    <property type="gene ID" value="SMRG1_50210"/>
</dbReference>
<evidence type="ECO:0000256" key="5">
    <source>
        <dbReference type="ARBA" id="ARBA00022468"/>
    </source>
</evidence>
<feature type="domain" description="C-CAP/cofactor C-like" evidence="15">
    <location>
        <begin position="198"/>
        <end position="353"/>
    </location>
</feature>
<dbReference type="Pfam" id="PF18201">
    <property type="entry name" value="PIH1_CS"/>
    <property type="match status" value="1"/>
</dbReference>
<evidence type="ECO:0000256" key="9">
    <source>
        <dbReference type="ARBA" id="ARBA00023134"/>
    </source>
</evidence>
<evidence type="ECO:0000256" key="12">
    <source>
        <dbReference type="ARBA" id="ARBA00023288"/>
    </source>
</evidence>
<dbReference type="Gene3D" id="3.30.70.141">
    <property type="entry name" value="Nucleoside diphosphate kinase-like domain"/>
    <property type="match status" value="1"/>
</dbReference>
<dbReference type="InterPro" id="IPR007052">
    <property type="entry name" value="CS_dom"/>
</dbReference>
<dbReference type="PROSITE" id="PS51203">
    <property type="entry name" value="CS"/>
    <property type="match status" value="1"/>
</dbReference>
<protein>
    <recommendedName>
        <fullName evidence="4">Protein XRP2</fullName>
    </recommendedName>
</protein>
<comment type="similarity">
    <text evidence="3">Belongs to the TBCC family.</text>
</comment>
<evidence type="ECO:0000256" key="2">
    <source>
        <dbReference type="ARBA" id="ARBA00008511"/>
    </source>
</evidence>
<dbReference type="InterPro" id="IPR017901">
    <property type="entry name" value="C-CAP_CF_C-like"/>
</dbReference>
<dbReference type="GO" id="GO:0005929">
    <property type="term" value="C:cilium"/>
    <property type="evidence" value="ECO:0007669"/>
    <property type="project" value="TreeGrafter"/>
</dbReference>
<evidence type="ECO:0000256" key="10">
    <source>
        <dbReference type="ARBA" id="ARBA00023136"/>
    </source>
</evidence>
<dbReference type="InterPro" id="IPR006599">
    <property type="entry name" value="CARP_motif"/>
</dbReference>
<feature type="compositionally biased region" description="Acidic residues" evidence="13">
    <location>
        <begin position="21"/>
        <end position="30"/>
    </location>
</feature>
<dbReference type="PANTHER" id="PTHR15440">
    <property type="entry name" value="XRP2 PROTEIN"/>
    <property type="match status" value="1"/>
</dbReference>
<dbReference type="SMART" id="SM00673">
    <property type="entry name" value="CARP"/>
    <property type="match status" value="2"/>
</dbReference>
<dbReference type="InterPro" id="IPR036850">
    <property type="entry name" value="NDK-like_dom_sf"/>
</dbReference>
<dbReference type="InterPro" id="IPR041442">
    <property type="entry name" value="PIH1D1/2/3_CS-like"/>
</dbReference>
<dbReference type="InterPro" id="IPR012945">
    <property type="entry name" value="Tubulin-bd_cofactor_C_dom"/>
</dbReference>
<name>A0AA84ZV29_9TREM</name>
<evidence type="ECO:0000256" key="6">
    <source>
        <dbReference type="ARBA" id="ARBA00022475"/>
    </source>
</evidence>
<sequence length="565" mass="64059">MEAVWTRENIRSLQNLLRDPELEDNSDQDDVITPMSKMKPSDIGPKCRSEVKKEKPNVKQKNPDDIWDIDEIPEGTQHEDIYDPRPQPKYEIVYQQSVTAEDVYLQLGRKNPTTACCEYMIVKVILPDTRLSDIILDVKETFLDLRAPKYKLVLYLPNPVEPDSSKAAWNEDKETLEITMKNKRESENSSKLLSKNEKLDAYSSGRSELDPKDFIITDKCGGIYGRVSGEINGQQFLIQNCKNSYIYLLDHSMTITIDDCSDCTIVTGPVKTCFFIRDCQRCIIATACQQFRSRDCHDTLVFVACSTEPIIESCTNFTFGPYQCSYPGLEDHFAASGLSIFNCNWYDIYDFTPDENTDAVHISLLKTTDSIDNHILTPQKALEHEGENSKLENGDDDSMSLLQPLMSIPLSFSTDNSVVPFTIGNKLSNITLSQSINQIIEKQFNKSALITIFPHESTIQSAKIICDYLRKTNSCTIVQTSCSQFSEHEIEQIFKCNSKVFKSGNVITIEITGTSNTLDTLSEEIMSKTNLTISSKLYIQVTTDSLETTRRINLLNGLHRMHMNT</sequence>
<keyword evidence="5" id="KW-0343">GTPase activation</keyword>
<feature type="region of interest" description="Disordered" evidence="13">
    <location>
        <begin position="14"/>
        <end position="69"/>
    </location>
</feature>
<dbReference type="Pfam" id="PF07986">
    <property type="entry name" value="TBCC"/>
    <property type="match status" value="1"/>
</dbReference>
<dbReference type="InterPro" id="IPR039093">
    <property type="entry name" value="XRP2"/>
</dbReference>
<keyword evidence="11" id="KW-0564">Palmitate</keyword>
<dbReference type="GO" id="GO:0005096">
    <property type="term" value="F:GTPase activator activity"/>
    <property type="evidence" value="ECO:0007669"/>
    <property type="project" value="UniProtKB-KW"/>
</dbReference>
<comment type="subcellular location">
    <subcellularLocation>
        <location evidence="1">Cell membrane</location>
        <topology evidence="1">Lipid-anchor</topology>
        <orientation evidence="1">Cytoplasmic side</orientation>
    </subcellularLocation>
</comment>
<dbReference type="InterPro" id="IPR008978">
    <property type="entry name" value="HSP20-like_chaperone"/>
</dbReference>
<dbReference type="PROSITE" id="PS51329">
    <property type="entry name" value="C_CAP_COFACTOR_C"/>
    <property type="match status" value="1"/>
</dbReference>
<feature type="compositionally biased region" description="Basic and acidic residues" evidence="13">
    <location>
        <begin position="45"/>
        <end position="64"/>
    </location>
</feature>
<proteinExistence type="inferred from homology"/>
<evidence type="ECO:0000256" key="3">
    <source>
        <dbReference type="ARBA" id="ARBA00008848"/>
    </source>
</evidence>
<keyword evidence="6" id="KW-1003">Cell membrane</keyword>
<accession>A0AA84ZV29</accession>
<evidence type="ECO:0000256" key="13">
    <source>
        <dbReference type="SAM" id="MobiDB-lite"/>
    </source>
</evidence>
<organism evidence="16 17">
    <name type="scientific">Schistosoma margrebowiei</name>
    <dbReference type="NCBI Taxonomy" id="48269"/>
    <lineage>
        <taxon>Eukaryota</taxon>
        <taxon>Metazoa</taxon>
        <taxon>Spiralia</taxon>
        <taxon>Lophotrochozoa</taxon>
        <taxon>Platyhelminthes</taxon>
        <taxon>Trematoda</taxon>
        <taxon>Digenea</taxon>
        <taxon>Strigeidida</taxon>
        <taxon>Schistosomatoidea</taxon>
        <taxon>Schistosomatidae</taxon>
        <taxon>Schistosoma</taxon>
    </lineage>
</organism>
<keyword evidence="12" id="KW-0449">Lipoprotein</keyword>
<dbReference type="GO" id="GO:1990075">
    <property type="term" value="C:periciliary membrane compartment"/>
    <property type="evidence" value="ECO:0007669"/>
    <property type="project" value="TreeGrafter"/>
</dbReference>
<reference evidence="17" key="1">
    <citation type="submission" date="2023-11" db="UniProtKB">
        <authorList>
            <consortium name="WormBaseParasite"/>
        </authorList>
    </citation>
    <scope>IDENTIFICATION</scope>
</reference>
<evidence type="ECO:0000259" key="15">
    <source>
        <dbReference type="PROSITE" id="PS51329"/>
    </source>
</evidence>
<dbReference type="GO" id="GO:0005525">
    <property type="term" value="F:GTP binding"/>
    <property type="evidence" value="ECO:0007669"/>
    <property type="project" value="UniProtKB-KW"/>
</dbReference>
<evidence type="ECO:0000256" key="7">
    <source>
        <dbReference type="ARBA" id="ARBA00022707"/>
    </source>
</evidence>